<dbReference type="GO" id="GO:0016887">
    <property type="term" value="F:ATP hydrolysis activity"/>
    <property type="evidence" value="ECO:0007669"/>
    <property type="project" value="InterPro"/>
</dbReference>
<dbReference type="InterPro" id="IPR027417">
    <property type="entry name" value="P-loop_NTPase"/>
</dbReference>
<dbReference type="InterPro" id="IPR003439">
    <property type="entry name" value="ABC_transporter-like_ATP-bd"/>
</dbReference>
<dbReference type="InterPro" id="IPR015854">
    <property type="entry name" value="ABC_transpr_LolD-like"/>
</dbReference>
<evidence type="ECO:0000313" key="7">
    <source>
        <dbReference type="EMBL" id="HHL42298.1"/>
    </source>
</evidence>
<evidence type="ECO:0000256" key="3">
    <source>
        <dbReference type="ARBA" id="ARBA00022741"/>
    </source>
</evidence>
<keyword evidence="2" id="KW-1003">Cell membrane</keyword>
<accession>A0A7C5QV48</accession>
<proteinExistence type="inferred from homology"/>
<dbReference type="InterPro" id="IPR017871">
    <property type="entry name" value="ABC_transporter-like_CS"/>
</dbReference>
<dbReference type="PANTHER" id="PTHR24220:SF689">
    <property type="entry name" value="LIPOPROTEIN-RELEASING SYSTEM ATP-BINDING PROTEIN LOLD"/>
    <property type="match status" value="1"/>
</dbReference>
<organism evidence="7">
    <name type="scientific">Hellea balneolensis</name>
    <dbReference type="NCBI Taxonomy" id="287478"/>
    <lineage>
        <taxon>Bacteria</taxon>
        <taxon>Pseudomonadati</taxon>
        <taxon>Pseudomonadota</taxon>
        <taxon>Alphaproteobacteria</taxon>
        <taxon>Maricaulales</taxon>
        <taxon>Robiginitomaculaceae</taxon>
        <taxon>Hellea</taxon>
    </lineage>
</organism>
<dbReference type="GO" id="GO:0098796">
    <property type="term" value="C:membrane protein complex"/>
    <property type="evidence" value="ECO:0007669"/>
    <property type="project" value="UniProtKB-ARBA"/>
</dbReference>
<dbReference type="FunFam" id="3.40.50.300:FF:000032">
    <property type="entry name" value="Export ABC transporter ATP-binding protein"/>
    <property type="match status" value="1"/>
</dbReference>
<dbReference type="CDD" id="cd03255">
    <property type="entry name" value="ABC_MJ0796_LolCDE_FtsE"/>
    <property type="match status" value="1"/>
</dbReference>
<comment type="similarity">
    <text evidence="5">Belongs to the ABC transporter superfamily. Macrolide exporter (TC 3.A.1.122) family.</text>
</comment>
<dbReference type="EMBL" id="DRMJ01000078">
    <property type="protein sequence ID" value="HHL42298.1"/>
    <property type="molecule type" value="Genomic_DNA"/>
</dbReference>
<dbReference type="GO" id="GO:0022857">
    <property type="term" value="F:transmembrane transporter activity"/>
    <property type="evidence" value="ECO:0007669"/>
    <property type="project" value="TreeGrafter"/>
</dbReference>
<evidence type="ECO:0000256" key="2">
    <source>
        <dbReference type="ARBA" id="ARBA00022519"/>
    </source>
</evidence>
<gene>
    <name evidence="7" type="ORF">ENJ42_01650</name>
</gene>
<dbReference type="SUPFAM" id="SSF52540">
    <property type="entry name" value="P-loop containing nucleoside triphosphate hydrolases"/>
    <property type="match status" value="1"/>
</dbReference>
<dbReference type="GO" id="GO:0005886">
    <property type="term" value="C:plasma membrane"/>
    <property type="evidence" value="ECO:0007669"/>
    <property type="project" value="TreeGrafter"/>
</dbReference>
<keyword evidence="2" id="KW-0472">Membrane</keyword>
<evidence type="ECO:0000256" key="5">
    <source>
        <dbReference type="ARBA" id="ARBA00038388"/>
    </source>
</evidence>
<keyword evidence="1" id="KW-0813">Transport</keyword>
<dbReference type="PROSITE" id="PS50893">
    <property type="entry name" value="ABC_TRANSPORTER_2"/>
    <property type="match status" value="1"/>
</dbReference>
<dbReference type="PROSITE" id="PS00211">
    <property type="entry name" value="ABC_TRANSPORTER_1"/>
    <property type="match status" value="1"/>
</dbReference>
<dbReference type="Gene3D" id="3.40.50.300">
    <property type="entry name" value="P-loop containing nucleotide triphosphate hydrolases"/>
    <property type="match status" value="1"/>
</dbReference>
<feature type="domain" description="ABC transporter" evidence="6">
    <location>
        <begin position="8"/>
        <end position="232"/>
    </location>
</feature>
<reference evidence="7" key="1">
    <citation type="journal article" date="2020" name="mSystems">
        <title>Genome- and Community-Level Interaction Insights into Carbon Utilization and Element Cycling Functions of Hydrothermarchaeota in Hydrothermal Sediment.</title>
        <authorList>
            <person name="Zhou Z."/>
            <person name="Liu Y."/>
            <person name="Xu W."/>
            <person name="Pan J."/>
            <person name="Luo Z.H."/>
            <person name="Li M."/>
        </authorList>
    </citation>
    <scope>NUCLEOTIDE SEQUENCE [LARGE SCALE GENOMIC DNA]</scope>
    <source>
        <strain evidence="7">HyVt-485</strain>
    </source>
</reference>
<evidence type="ECO:0000256" key="4">
    <source>
        <dbReference type="ARBA" id="ARBA00022840"/>
    </source>
</evidence>
<dbReference type="PANTHER" id="PTHR24220">
    <property type="entry name" value="IMPORT ATP-BINDING PROTEIN"/>
    <property type="match status" value="1"/>
</dbReference>
<name>A0A7C5QV48_9PROT</name>
<keyword evidence="2" id="KW-0997">Cell inner membrane</keyword>
<dbReference type="GO" id="GO:0044874">
    <property type="term" value="P:lipoprotein localization to outer membrane"/>
    <property type="evidence" value="ECO:0007669"/>
    <property type="project" value="TreeGrafter"/>
</dbReference>
<dbReference type="SMART" id="SM00382">
    <property type="entry name" value="AAA"/>
    <property type="match status" value="1"/>
</dbReference>
<dbReference type="GO" id="GO:0005524">
    <property type="term" value="F:ATP binding"/>
    <property type="evidence" value="ECO:0007669"/>
    <property type="project" value="UniProtKB-KW"/>
</dbReference>
<protein>
    <submittedName>
        <fullName evidence="7">ABC transporter ATP-binding protein</fullName>
    </submittedName>
</protein>
<dbReference type="GO" id="GO:0089705">
    <property type="term" value="P:protein localization to outer membrane"/>
    <property type="evidence" value="ECO:0007669"/>
    <property type="project" value="TreeGrafter"/>
</dbReference>
<dbReference type="AlphaFoldDB" id="A0A7C5QV48"/>
<evidence type="ECO:0000256" key="1">
    <source>
        <dbReference type="ARBA" id="ARBA00022448"/>
    </source>
</evidence>
<dbReference type="InterPro" id="IPR017911">
    <property type="entry name" value="MacB-like_ATP-bd"/>
</dbReference>
<dbReference type="Proteomes" id="UP000885830">
    <property type="component" value="Unassembled WGS sequence"/>
</dbReference>
<comment type="caution">
    <text evidence="7">The sequence shown here is derived from an EMBL/GenBank/DDBJ whole genome shotgun (WGS) entry which is preliminary data.</text>
</comment>
<keyword evidence="4 7" id="KW-0067">ATP-binding</keyword>
<evidence type="ECO:0000259" key="6">
    <source>
        <dbReference type="PROSITE" id="PS50893"/>
    </source>
</evidence>
<keyword evidence="3" id="KW-0547">Nucleotide-binding</keyword>
<dbReference type="InterPro" id="IPR003593">
    <property type="entry name" value="AAA+_ATPase"/>
</dbReference>
<dbReference type="Pfam" id="PF00005">
    <property type="entry name" value="ABC_tran"/>
    <property type="match status" value="1"/>
</dbReference>
<sequence>MNDKTPVLSVRNLHRSFQSGDSVLTVLAGANIDIYPGEMVGLVGPSGSGKSTLLHAAGLLEKPNAGEVYIHGKECLSLSDNARTAIRRNNIGVVYQFHHLLREFTALDNVALPQMIAGKSQSASRKEAERLLGIMGLSERMHHQPSKMSGGEQQRVAIARAIANRPKLLLADEPTGNLDPNTSGNVFQSLFDLTRLEGVSALVATHNMELMPYMDRVYTVKDGLVVPYNNRIRS</sequence>